<dbReference type="eggNOG" id="COG1062">
    <property type="taxonomic scope" value="Bacteria"/>
</dbReference>
<dbReference type="SUPFAM" id="SSF50129">
    <property type="entry name" value="GroES-like"/>
    <property type="match status" value="1"/>
</dbReference>
<dbReference type="Proteomes" id="UP000028091">
    <property type="component" value="Unassembled WGS sequence"/>
</dbReference>
<dbReference type="PANTHER" id="PTHR43880:SF12">
    <property type="entry name" value="ALCOHOL DEHYDROGENASE CLASS-3"/>
    <property type="match status" value="1"/>
</dbReference>
<evidence type="ECO:0000256" key="4">
    <source>
        <dbReference type="ARBA" id="ARBA00023002"/>
    </source>
</evidence>
<name>A0A081LAB2_9BACI</name>
<protein>
    <submittedName>
        <fullName evidence="8">Aryl-alcohol dehydrogenase</fullName>
    </submittedName>
</protein>
<dbReference type="InterPro" id="IPR002328">
    <property type="entry name" value="ADH_Zn_CS"/>
</dbReference>
<dbReference type="Pfam" id="PF00107">
    <property type="entry name" value="ADH_zinc_N"/>
    <property type="match status" value="1"/>
</dbReference>
<dbReference type="OrthoDB" id="9806940at2"/>
<dbReference type="PROSITE" id="PS00059">
    <property type="entry name" value="ADH_ZINC"/>
    <property type="match status" value="1"/>
</dbReference>
<gene>
    <name evidence="8" type="ORF">BA70_04040</name>
</gene>
<feature type="domain" description="Enoyl reductase (ER)" evidence="7">
    <location>
        <begin position="12"/>
        <end position="362"/>
    </location>
</feature>
<dbReference type="Gene3D" id="3.90.180.10">
    <property type="entry name" value="Medium-chain alcohol dehydrogenases, catalytic domain"/>
    <property type="match status" value="1"/>
</dbReference>
<comment type="caution">
    <text evidence="8">The sequence shown here is derived from an EMBL/GenBank/DDBJ whole genome shotgun (WGS) entry which is preliminary data.</text>
</comment>
<keyword evidence="9" id="KW-1185">Reference proteome</keyword>
<dbReference type="RefSeq" id="WP_034322344.1">
    <property type="nucleotide sequence ID" value="NZ_JBCMYH010000021.1"/>
</dbReference>
<proteinExistence type="inferred from homology"/>
<reference evidence="8 9" key="1">
    <citation type="submission" date="2012-09" db="EMBL/GenBank/DDBJ databases">
        <title>Genome Sequence of Bacillus sp. DW5-4.</title>
        <authorList>
            <person name="Lai Q."/>
            <person name="Liu Y."/>
            <person name="Shao Z."/>
        </authorList>
    </citation>
    <scope>NUCLEOTIDE SEQUENCE [LARGE SCALE GENOMIC DNA]</scope>
    <source>
        <strain evidence="8 9">DW5-4</strain>
    </source>
</reference>
<dbReference type="SMART" id="SM00829">
    <property type="entry name" value="PKS_ER"/>
    <property type="match status" value="1"/>
</dbReference>
<dbReference type="PANTHER" id="PTHR43880">
    <property type="entry name" value="ALCOHOL DEHYDROGENASE"/>
    <property type="match status" value="1"/>
</dbReference>
<keyword evidence="2 6" id="KW-0479">Metal-binding</keyword>
<dbReference type="InterPro" id="IPR011032">
    <property type="entry name" value="GroES-like_sf"/>
</dbReference>
<comment type="cofactor">
    <cofactor evidence="1 6">
        <name>Zn(2+)</name>
        <dbReference type="ChEBI" id="CHEBI:29105"/>
    </cofactor>
</comment>
<dbReference type="Pfam" id="PF08240">
    <property type="entry name" value="ADH_N"/>
    <property type="match status" value="1"/>
</dbReference>
<evidence type="ECO:0000313" key="9">
    <source>
        <dbReference type="Proteomes" id="UP000028091"/>
    </source>
</evidence>
<dbReference type="GO" id="GO:0005829">
    <property type="term" value="C:cytosol"/>
    <property type="evidence" value="ECO:0007669"/>
    <property type="project" value="TreeGrafter"/>
</dbReference>
<dbReference type="GO" id="GO:0051903">
    <property type="term" value="F:S-(hydroxymethyl)glutathione dehydrogenase [NAD(P)+] activity"/>
    <property type="evidence" value="ECO:0007669"/>
    <property type="project" value="TreeGrafter"/>
</dbReference>
<accession>A0A081LAB2</accession>
<dbReference type="EMBL" id="JOTP01000012">
    <property type="protein sequence ID" value="KEP26188.1"/>
    <property type="molecule type" value="Genomic_DNA"/>
</dbReference>
<sequence length="370" mass="39847">MEFQAMVTTNEKDFEKQTLLLDDPKADEVLVKIVASGVCHTDATVLDGTLPVPRPALLGHEGSGIVVKVGSNVTTVQEGDHVVLGFAYCGHCHNCLDGNAGGCENMIQLNFSGRNKRNETPIHTHDQQDVSQFFGQSSFGTYATVDEKNVIKVDKETDLRYLGPFGCGLMTGSGTVLNSLAPAPGTSFVVFGTGAVGLSGLMAAKIAGCDPIIAVDIHDSRLELAKELGATHVINSKHENPVEKIKEITEGKGAHYSFETTGVPEVTLAALHCLRVKGTCATVAVGKRDLTFNVTNDLMLNALTLKGVIEGDAVPQLFIPKLVKFFKNGQFPVEKLAKFYELEDIEQAFEDSKNGSTIKPILILDKEYRV</sequence>
<evidence type="ECO:0000256" key="2">
    <source>
        <dbReference type="ARBA" id="ARBA00022723"/>
    </source>
</evidence>
<evidence type="ECO:0000256" key="6">
    <source>
        <dbReference type="RuleBase" id="RU361277"/>
    </source>
</evidence>
<evidence type="ECO:0000256" key="5">
    <source>
        <dbReference type="ARBA" id="ARBA00023027"/>
    </source>
</evidence>
<keyword evidence="4" id="KW-0560">Oxidoreductase</keyword>
<dbReference type="InterPro" id="IPR036291">
    <property type="entry name" value="NAD(P)-bd_dom_sf"/>
</dbReference>
<evidence type="ECO:0000256" key="3">
    <source>
        <dbReference type="ARBA" id="ARBA00022833"/>
    </source>
</evidence>
<keyword evidence="5" id="KW-0520">NAD</keyword>
<evidence type="ECO:0000259" key="7">
    <source>
        <dbReference type="SMART" id="SM00829"/>
    </source>
</evidence>
<evidence type="ECO:0000256" key="1">
    <source>
        <dbReference type="ARBA" id="ARBA00001947"/>
    </source>
</evidence>
<comment type="similarity">
    <text evidence="6">Belongs to the zinc-containing alcohol dehydrogenase family.</text>
</comment>
<organism evidence="8 9">
    <name type="scientific">Bacillus zhangzhouensis</name>
    <dbReference type="NCBI Taxonomy" id="1178540"/>
    <lineage>
        <taxon>Bacteria</taxon>
        <taxon>Bacillati</taxon>
        <taxon>Bacillota</taxon>
        <taxon>Bacilli</taxon>
        <taxon>Bacillales</taxon>
        <taxon>Bacillaceae</taxon>
        <taxon>Bacillus</taxon>
    </lineage>
</organism>
<dbReference type="GO" id="GO:0046294">
    <property type="term" value="P:formaldehyde catabolic process"/>
    <property type="evidence" value="ECO:0007669"/>
    <property type="project" value="TreeGrafter"/>
</dbReference>
<dbReference type="InterPro" id="IPR013149">
    <property type="entry name" value="ADH-like_C"/>
</dbReference>
<dbReference type="Gene3D" id="3.40.50.720">
    <property type="entry name" value="NAD(P)-binding Rossmann-like Domain"/>
    <property type="match status" value="1"/>
</dbReference>
<dbReference type="InterPro" id="IPR020843">
    <property type="entry name" value="ER"/>
</dbReference>
<dbReference type="FunFam" id="3.40.50.720:FF:000003">
    <property type="entry name" value="S-(hydroxymethyl)glutathione dehydrogenase"/>
    <property type="match status" value="1"/>
</dbReference>
<dbReference type="GO" id="GO:0008270">
    <property type="term" value="F:zinc ion binding"/>
    <property type="evidence" value="ECO:0007669"/>
    <property type="project" value="InterPro"/>
</dbReference>
<dbReference type="InterPro" id="IPR013154">
    <property type="entry name" value="ADH-like_N"/>
</dbReference>
<keyword evidence="3 6" id="KW-0862">Zinc</keyword>
<dbReference type="SUPFAM" id="SSF51735">
    <property type="entry name" value="NAD(P)-binding Rossmann-fold domains"/>
    <property type="match status" value="1"/>
</dbReference>
<dbReference type="AlphaFoldDB" id="A0A081LAB2"/>
<dbReference type="CDD" id="cd08278">
    <property type="entry name" value="benzyl_alcohol_DH"/>
    <property type="match status" value="1"/>
</dbReference>
<evidence type="ECO:0000313" key="8">
    <source>
        <dbReference type="EMBL" id="KEP26188.1"/>
    </source>
</evidence>